<sequence>MTRIRCILKLGICLPLGGGRGQEVEKRQEETEAQKPQPQPSQREDQKMLVLQRLERTMDPLIAAQVYNRDYSPIYRLPTELLLQVIDNCLASGDQLISECLRRVSRRFRLLIDNHFLRSNPFKFTIDSPDPRIYLKRKLEFIPRIQRDGLCTKCKLYRDSSRPRYINRVRVLYFRECEFGGGFYMLGGSLGRPKLHCGGCGAHHHKATFAASEQGKSKKRRQCLGRQGSVRLCDHVSLYWHVIERHITDWQQRGSPGGWEGCFDDFLVECQDPSHDSPRCAPGRVPTWPRARLRRASGDSWRDRIVLHLEWAPHSGPDAFGLTRPYKQALASDLRSLFRQYRRGAASCFFPSCGWDPLPEMACFSPNVCGCVYYETGGETGGETVGIGGHVVADLFTIFRECGDSGLPRCPGGSNHSCWGATAPMSGKNTTHISMDVHPAGGTGGSVCLVTTYEREIMVCHDTQQGKLSPSHWWLHAMDPTTYPRPPRLFSLPLCWDENCTNYRRKPAFSSCHGGEKLNWECIKDWGEVDGCRAAE</sequence>
<gene>
    <name evidence="3" type="ORF">B0H67DRAFT_568235</name>
</gene>
<name>A0AA40AYZ2_9PEZI</name>
<accession>A0AA40AYZ2</accession>
<proteinExistence type="predicted"/>
<dbReference type="EMBL" id="JAUKUA010000002">
    <property type="protein sequence ID" value="KAK0724573.1"/>
    <property type="molecule type" value="Genomic_DNA"/>
</dbReference>
<feature type="compositionally biased region" description="Basic and acidic residues" evidence="1">
    <location>
        <begin position="22"/>
        <end position="33"/>
    </location>
</feature>
<reference evidence="3" key="1">
    <citation type="submission" date="2023-06" db="EMBL/GenBank/DDBJ databases">
        <title>Genome-scale phylogeny and comparative genomics of the fungal order Sordariales.</title>
        <authorList>
            <consortium name="Lawrence Berkeley National Laboratory"/>
            <person name="Hensen N."/>
            <person name="Bonometti L."/>
            <person name="Westerberg I."/>
            <person name="Brannstrom I.O."/>
            <person name="Guillou S."/>
            <person name="Cros-Aarteil S."/>
            <person name="Calhoun S."/>
            <person name="Haridas S."/>
            <person name="Kuo A."/>
            <person name="Mondo S."/>
            <person name="Pangilinan J."/>
            <person name="Riley R."/>
            <person name="Labutti K."/>
            <person name="Andreopoulos B."/>
            <person name="Lipzen A."/>
            <person name="Chen C."/>
            <person name="Yanf M."/>
            <person name="Daum C."/>
            <person name="Ng V."/>
            <person name="Clum A."/>
            <person name="Steindorff A."/>
            <person name="Ohm R."/>
            <person name="Martin F."/>
            <person name="Silar P."/>
            <person name="Natvig D."/>
            <person name="Lalanne C."/>
            <person name="Gautier V."/>
            <person name="Ament-Velasquez S.L."/>
            <person name="Kruys A."/>
            <person name="Hutchinson M.I."/>
            <person name="Powell A.J."/>
            <person name="Barry K."/>
            <person name="Miller A.N."/>
            <person name="Grigoriev I.V."/>
            <person name="Debuchy R."/>
            <person name="Gladieux P."/>
            <person name="Thoren M.H."/>
            <person name="Johannesson H."/>
        </authorList>
    </citation>
    <scope>NUCLEOTIDE SEQUENCE</scope>
    <source>
        <strain evidence="3">SMH4607-1</strain>
    </source>
</reference>
<evidence type="ECO:0000256" key="1">
    <source>
        <dbReference type="SAM" id="MobiDB-lite"/>
    </source>
</evidence>
<protein>
    <recommendedName>
        <fullName evidence="5">F-box domain-containing protein</fullName>
    </recommendedName>
</protein>
<feature type="region of interest" description="Disordered" evidence="1">
    <location>
        <begin position="19"/>
        <end position="45"/>
    </location>
</feature>
<feature type="signal peptide" evidence="2">
    <location>
        <begin position="1"/>
        <end position="21"/>
    </location>
</feature>
<dbReference type="Proteomes" id="UP001172102">
    <property type="component" value="Unassembled WGS sequence"/>
</dbReference>
<keyword evidence="2" id="KW-0732">Signal</keyword>
<feature type="chain" id="PRO_5041225563" description="F-box domain-containing protein" evidence="2">
    <location>
        <begin position="22"/>
        <end position="536"/>
    </location>
</feature>
<organism evidence="3 4">
    <name type="scientific">Lasiosphaeris hirsuta</name>
    <dbReference type="NCBI Taxonomy" id="260670"/>
    <lineage>
        <taxon>Eukaryota</taxon>
        <taxon>Fungi</taxon>
        <taxon>Dikarya</taxon>
        <taxon>Ascomycota</taxon>
        <taxon>Pezizomycotina</taxon>
        <taxon>Sordariomycetes</taxon>
        <taxon>Sordariomycetidae</taxon>
        <taxon>Sordariales</taxon>
        <taxon>Lasiosphaeriaceae</taxon>
        <taxon>Lasiosphaeris</taxon>
    </lineage>
</organism>
<evidence type="ECO:0008006" key="5">
    <source>
        <dbReference type="Google" id="ProtNLM"/>
    </source>
</evidence>
<evidence type="ECO:0000256" key="2">
    <source>
        <dbReference type="SAM" id="SignalP"/>
    </source>
</evidence>
<dbReference type="AlphaFoldDB" id="A0AA40AYZ2"/>
<keyword evidence="4" id="KW-1185">Reference proteome</keyword>
<evidence type="ECO:0000313" key="3">
    <source>
        <dbReference type="EMBL" id="KAK0724573.1"/>
    </source>
</evidence>
<evidence type="ECO:0000313" key="4">
    <source>
        <dbReference type="Proteomes" id="UP001172102"/>
    </source>
</evidence>
<comment type="caution">
    <text evidence="3">The sequence shown here is derived from an EMBL/GenBank/DDBJ whole genome shotgun (WGS) entry which is preliminary data.</text>
</comment>